<organism evidence="1 2">
    <name type="scientific">Bathymodiolus azoricus thioautotrophic gill symbiont</name>
    <dbReference type="NCBI Taxonomy" id="235205"/>
    <lineage>
        <taxon>Bacteria</taxon>
        <taxon>Pseudomonadati</taxon>
        <taxon>Pseudomonadota</taxon>
        <taxon>Gammaproteobacteria</taxon>
        <taxon>sulfur-oxidizing symbionts</taxon>
    </lineage>
</organism>
<proteinExistence type="predicted"/>
<dbReference type="AlphaFoldDB" id="A0A1H6LF91"/>
<reference evidence="2" key="1">
    <citation type="submission" date="2016-06" db="EMBL/GenBank/DDBJ databases">
        <authorList>
            <person name="Petersen J."/>
            <person name="Sayavedra L."/>
        </authorList>
    </citation>
    <scope>NUCLEOTIDE SEQUENCE [LARGE SCALE GENOMIC DNA]</scope>
    <source>
        <strain evidence="2">BazSymA</strain>
    </source>
</reference>
<gene>
    <name evidence="1" type="ORF">BAZSYMA_ACONTIG10909_0</name>
</gene>
<accession>A0A1H6LF91</accession>
<name>A0A1H6LF91_9GAMM</name>
<sequence length="37" mass="4300">MSERETSFSLSLICKSIFTKPLVFELTLNVFSKLFRS</sequence>
<evidence type="ECO:0000313" key="1">
    <source>
        <dbReference type="EMBL" id="SEH87185.1"/>
    </source>
</evidence>
<dbReference type="Proteomes" id="UP000198988">
    <property type="component" value="Unassembled WGS sequence"/>
</dbReference>
<evidence type="ECO:0000313" key="2">
    <source>
        <dbReference type="Proteomes" id="UP000198988"/>
    </source>
</evidence>
<dbReference type="EMBL" id="CDSC02000279">
    <property type="protein sequence ID" value="SEH87185.1"/>
    <property type="molecule type" value="Genomic_DNA"/>
</dbReference>
<protein>
    <submittedName>
        <fullName evidence="1">Uncharacterized protein</fullName>
    </submittedName>
</protein>